<keyword evidence="2" id="KW-1185">Reference proteome</keyword>
<organism evidence="1 2">
    <name type="scientific">Shewanella algicola</name>
    <dbReference type="NCBI Taxonomy" id="640633"/>
    <lineage>
        <taxon>Bacteria</taxon>
        <taxon>Pseudomonadati</taxon>
        <taxon>Pseudomonadota</taxon>
        <taxon>Gammaproteobacteria</taxon>
        <taxon>Alteromonadales</taxon>
        <taxon>Shewanellaceae</taxon>
        <taxon>Shewanella</taxon>
    </lineage>
</organism>
<dbReference type="AlphaFoldDB" id="A0A9X1Z853"/>
<evidence type="ECO:0000313" key="2">
    <source>
        <dbReference type="Proteomes" id="UP001139408"/>
    </source>
</evidence>
<sequence>MNQYRQWVLGAFGMALCGVSTLGYCLPKLNDDEGYILVAMKIEQGYVPSHITIEGKGWLSDLKLEQVKPNYNYWLEVVDAGSYTWDRVYLGKRTYIDVAEQGYVINVEAGKINYAGHLSMYTEMNGSLDTLIGGARFYFNNKASQALEYMEASYPEVLTQYNLNYTGKEKDHFFEYAKSIEGNQL</sequence>
<reference evidence="1" key="1">
    <citation type="submission" date="2022-01" db="EMBL/GenBank/DDBJ databases">
        <title>Whole genome-based taxonomy of the Shewanellaceae.</title>
        <authorList>
            <person name="Martin-Rodriguez A.J."/>
        </authorList>
    </citation>
    <scope>NUCLEOTIDE SEQUENCE</scope>
    <source>
        <strain evidence="1">DSM 23803</strain>
    </source>
</reference>
<comment type="caution">
    <text evidence="1">The sequence shown here is derived from an EMBL/GenBank/DDBJ whole genome shotgun (WGS) entry which is preliminary data.</text>
</comment>
<protein>
    <submittedName>
        <fullName evidence="1">Uncharacterized protein</fullName>
    </submittedName>
</protein>
<dbReference type="EMBL" id="JAKILJ010000016">
    <property type="protein sequence ID" value="MCL1105332.1"/>
    <property type="molecule type" value="Genomic_DNA"/>
</dbReference>
<name>A0A9X1Z853_9GAMM</name>
<evidence type="ECO:0000313" key="1">
    <source>
        <dbReference type="EMBL" id="MCL1105332.1"/>
    </source>
</evidence>
<dbReference type="RefSeq" id="WP_188925478.1">
    <property type="nucleotide sequence ID" value="NZ_BMQI01000025.1"/>
</dbReference>
<accession>A0A9X1Z853</accession>
<proteinExistence type="predicted"/>
<gene>
    <name evidence="1" type="ORF">L2749_08645</name>
</gene>
<dbReference type="Proteomes" id="UP001139408">
    <property type="component" value="Unassembled WGS sequence"/>
</dbReference>